<sequence>MARNNDTQERVRRFYKQAEAAAVEAGFAVHLDGRTPKSPAGKPLIVPTHALAAAIAAEWAAQGELIDPESMPMTRLAYTVIDRLAAVHEDAAKEVARFAATDLLCYFADGPVALVSEQEREWGALLDWAEAELGLRLVRVAGIIHQDQPAESIERAAELARGLDDFALAGLGFAAPLLGSAVLAFAVARGRLTGEQAYDLSRLDEAFQERQWGVDEEAAERAARQREEAAMIDRWFKALAA</sequence>
<keyword evidence="2" id="KW-0809">Transit peptide</keyword>
<evidence type="ECO:0000256" key="4">
    <source>
        <dbReference type="SAM" id="Phobius"/>
    </source>
</evidence>
<protein>
    <submittedName>
        <fullName evidence="5">ATP12 family protein</fullName>
    </submittedName>
</protein>
<reference evidence="5" key="1">
    <citation type="submission" date="2024-06" db="EMBL/GenBank/DDBJ databases">
        <title>Caulobacter inopinatus, sp. nov.</title>
        <authorList>
            <person name="Donachie S.P."/>
        </authorList>
    </citation>
    <scope>NUCLEOTIDE SEQUENCE</scope>
    <source>
        <strain evidence="5">73W</strain>
    </source>
</reference>
<dbReference type="GO" id="GO:0043461">
    <property type="term" value="P:proton-transporting ATP synthase complex assembly"/>
    <property type="evidence" value="ECO:0007669"/>
    <property type="project" value="InterPro"/>
</dbReference>
<keyword evidence="3" id="KW-0143">Chaperone</keyword>
<keyword evidence="4" id="KW-0812">Transmembrane</keyword>
<evidence type="ECO:0000256" key="2">
    <source>
        <dbReference type="ARBA" id="ARBA00022946"/>
    </source>
</evidence>
<proteinExistence type="inferred from homology"/>
<dbReference type="InterPro" id="IPR023335">
    <property type="entry name" value="ATP12_ortho_dom_sf"/>
</dbReference>
<accession>A0AB39KS11</accession>
<dbReference type="Gene3D" id="3.30.2180.10">
    <property type="entry name" value="ATP12-like"/>
    <property type="match status" value="1"/>
</dbReference>
<comment type="similarity">
    <text evidence="1">Belongs to the ATP12 family.</text>
</comment>
<dbReference type="RefSeq" id="WP_369059336.1">
    <property type="nucleotide sequence ID" value="NZ_CP158375.1"/>
</dbReference>
<evidence type="ECO:0000313" key="5">
    <source>
        <dbReference type="EMBL" id="XDO96494.1"/>
    </source>
</evidence>
<evidence type="ECO:0000256" key="3">
    <source>
        <dbReference type="ARBA" id="ARBA00023186"/>
    </source>
</evidence>
<dbReference type="AlphaFoldDB" id="A0AB39KS11"/>
<dbReference type="PANTHER" id="PTHR21013:SF10">
    <property type="entry name" value="ATP SYNTHASE MITOCHONDRIAL F1 COMPLEX ASSEMBLY FACTOR 2"/>
    <property type="match status" value="1"/>
</dbReference>
<dbReference type="Gene3D" id="1.10.3580.10">
    <property type="entry name" value="ATP12 ATPase"/>
    <property type="match status" value="1"/>
</dbReference>
<dbReference type="EMBL" id="CP158375">
    <property type="protein sequence ID" value="XDO96494.1"/>
    <property type="molecule type" value="Genomic_DNA"/>
</dbReference>
<dbReference type="InterPro" id="IPR011419">
    <property type="entry name" value="ATP12_ATP_synth-F1-assembly"/>
</dbReference>
<dbReference type="SUPFAM" id="SSF160909">
    <property type="entry name" value="ATP12-like"/>
    <property type="match status" value="1"/>
</dbReference>
<dbReference type="PANTHER" id="PTHR21013">
    <property type="entry name" value="ATP SYNTHASE MITOCHONDRIAL F1 COMPLEX ASSEMBLY FACTOR 2/ATP12 PROTEIN, MITOCHONDRIAL PRECURSOR"/>
    <property type="match status" value="1"/>
</dbReference>
<dbReference type="InterPro" id="IPR042272">
    <property type="entry name" value="ATP12_ATP_synth-F1-assembly_N"/>
</dbReference>
<feature type="transmembrane region" description="Helical" evidence="4">
    <location>
        <begin position="166"/>
        <end position="188"/>
    </location>
</feature>
<organism evidence="5">
    <name type="scientific">Caulobacter sp. 73W</name>
    <dbReference type="NCBI Taxonomy" id="3161137"/>
    <lineage>
        <taxon>Bacteria</taxon>
        <taxon>Pseudomonadati</taxon>
        <taxon>Pseudomonadota</taxon>
        <taxon>Alphaproteobacteria</taxon>
        <taxon>Caulobacterales</taxon>
        <taxon>Caulobacteraceae</taxon>
        <taxon>Caulobacter</taxon>
    </lineage>
</organism>
<name>A0AB39KS11_9CAUL</name>
<keyword evidence="4" id="KW-0472">Membrane</keyword>
<gene>
    <name evidence="5" type="ORF">ABOZ73_17240</name>
</gene>
<dbReference type="Pfam" id="PF07542">
    <property type="entry name" value="ATP12"/>
    <property type="match status" value="1"/>
</dbReference>
<keyword evidence="4" id="KW-1133">Transmembrane helix</keyword>
<evidence type="ECO:0000256" key="1">
    <source>
        <dbReference type="ARBA" id="ARBA00008231"/>
    </source>
</evidence>